<dbReference type="Gene3D" id="1.50.10.100">
    <property type="entry name" value="Chondroitin AC/alginate lyase"/>
    <property type="match status" value="1"/>
</dbReference>
<evidence type="ECO:0000313" key="6">
    <source>
        <dbReference type="EMBL" id="GAL82075.1"/>
    </source>
</evidence>
<dbReference type="SUPFAM" id="SSF48230">
    <property type="entry name" value="Chondroitin AC/alginate lyase"/>
    <property type="match status" value="1"/>
</dbReference>
<comment type="cofactor">
    <cofactor evidence="1">
        <name>Ca(2+)</name>
        <dbReference type="ChEBI" id="CHEBI:29108"/>
    </cofactor>
</comment>
<dbReference type="Gene3D" id="2.70.98.10">
    <property type="match status" value="1"/>
</dbReference>
<evidence type="ECO:0000313" key="7">
    <source>
        <dbReference type="Proteomes" id="UP000029643"/>
    </source>
</evidence>
<name>A0A090WYA4_9FLAO</name>
<keyword evidence="4" id="KW-0106">Calcium</keyword>
<dbReference type="GO" id="GO:0005975">
    <property type="term" value="P:carbohydrate metabolic process"/>
    <property type="evidence" value="ECO:0007669"/>
    <property type="project" value="InterPro"/>
</dbReference>
<evidence type="ECO:0000256" key="3">
    <source>
        <dbReference type="ARBA" id="ARBA00011245"/>
    </source>
</evidence>
<dbReference type="SUPFAM" id="SSF74650">
    <property type="entry name" value="Galactose mutarotase-like"/>
    <property type="match status" value="1"/>
</dbReference>
<dbReference type="InterPro" id="IPR014718">
    <property type="entry name" value="GH-type_carb-bd"/>
</dbReference>
<evidence type="ECO:0000256" key="1">
    <source>
        <dbReference type="ARBA" id="ARBA00001913"/>
    </source>
</evidence>
<organism evidence="6 7">
    <name type="scientific">Algibacter lectus</name>
    <dbReference type="NCBI Taxonomy" id="221126"/>
    <lineage>
        <taxon>Bacteria</taxon>
        <taxon>Pseudomonadati</taxon>
        <taxon>Bacteroidota</taxon>
        <taxon>Flavobacteriia</taxon>
        <taxon>Flavobacteriales</taxon>
        <taxon>Flavobacteriaceae</taxon>
        <taxon>Algibacter</taxon>
    </lineage>
</organism>
<accession>A0A090WYA4</accession>
<dbReference type="GO" id="GO:0030340">
    <property type="term" value="F:hyaluronate lyase activity"/>
    <property type="evidence" value="ECO:0007669"/>
    <property type="project" value="UniProtKB-EC"/>
</dbReference>
<sequence>MFILKDSKYDYTAEQRELMRNYFAEGQRWVIWHKVYDINSSGRQLFPNEQLKKYKRVYKAASEMRRIDTEYSELYKSILTENEIYGTKYFPKSALTIQRTPDYFCSIRMCSDKILGSESGNGENISGLLSCRWCYVSYENRPRIL</sequence>
<dbReference type="EMBL" id="BBNU01000021">
    <property type="protein sequence ID" value="GAL82075.1"/>
    <property type="molecule type" value="Genomic_DNA"/>
</dbReference>
<dbReference type="EC" id="4.2.2.1" evidence="6"/>
<reference evidence="6" key="1">
    <citation type="journal article" date="2014" name="Genome Announc.">
        <title>Draft Genome Sequences of Marine Flavobacterium Algibacter lectus Strains SS8 and NR4.</title>
        <authorList>
            <person name="Takatani N."/>
            <person name="Nakanishi M."/>
            <person name="Meirelles P."/>
            <person name="Mino S."/>
            <person name="Suda W."/>
            <person name="Oshima K."/>
            <person name="Hattori M."/>
            <person name="Ohkuma M."/>
            <person name="Hosokawa M."/>
            <person name="Miyashita K."/>
            <person name="Thompson F.L."/>
            <person name="Niwa A."/>
            <person name="Sawabe T."/>
            <person name="Sawabe T."/>
        </authorList>
    </citation>
    <scope>NUCLEOTIDE SEQUENCE [LARGE SCALE GENOMIC DNA]</scope>
    <source>
        <strain evidence="6">JCM 19274</strain>
    </source>
</reference>
<dbReference type="GO" id="GO:0005576">
    <property type="term" value="C:extracellular region"/>
    <property type="evidence" value="ECO:0007669"/>
    <property type="project" value="InterPro"/>
</dbReference>
<dbReference type="InterPro" id="IPR011013">
    <property type="entry name" value="Gal_mutarotase_sf_dom"/>
</dbReference>
<protein>
    <submittedName>
        <fullName evidence="6">Hyaluronate lyase</fullName>
        <ecNumber evidence="6">4.2.2.1</ecNumber>
    </submittedName>
</protein>
<evidence type="ECO:0000256" key="2">
    <source>
        <dbReference type="ARBA" id="ARBA00006699"/>
    </source>
</evidence>
<proteinExistence type="inferred from homology"/>
<comment type="similarity">
    <text evidence="2">Belongs to the polysaccharide lyase 8 family.</text>
</comment>
<comment type="caution">
    <text evidence="6">The sequence shown here is derived from an EMBL/GenBank/DDBJ whole genome shotgun (WGS) entry which is preliminary data.</text>
</comment>
<dbReference type="GO" id="GO:0030246">
    <property type="term" value="F:carbohydrate binding"/>
    <property type="evidence" value="ECO:0007669"/>
    <property type="project" value="InterPro"/>
</dbReference>
<feature type="domain" description="Polysaccharide lyase family 8 central" evidence="5">
    <location>
        <begin position="88"/>
        <end position="128"/>
    </location>
</feature>
<evidence type="ECO:0000256" key="4">
    <source>
        <dbReference type="ARBA" id="ARBA00022837"/>
    </source>
</evidence>
<dbReference type="InterPro" id="IPR008929">
    <property type="entry name" value="Chondroitin_lyas"/>
</dbReference>
<dbReference type="Proteomes" id="UP000029643">
    <property type="component" value="Unassembled WGS sequence"/>
</dbReference>
<dbReference type="InterPro" id="IPR003159">
    <property type="entry name" value="Lyase_8_central_dom"/>
</dbReference>
<dbReference type="AlphaFoldDB" id="A0A090WYA4"/>
<dbReference type="Pfam" id="PF02278">
    <property type="entry name" value="Lyase_8"/>
    <property type="match status" value="1"/>
</dbReference>
<evidence type="ECO:0000259" key="5">
    <source>
        <dbReference type="Pfam" id="PF02278"/>
    </source>
</evidence>
<gene>
    <name evidence="6" type="ORF">JCM19274_2786</name>
</gene>
<comment type="subunit">
    <text evidence="3">Monomer.</text>
</comment>
<keyword evidence="6" id="KW-0456">Lyase</keyword>